<comment type="subcellular location">
    <subcellularLocation>
        <location evidence="2">Cell envelope</location>
    </subcellularLocation>
</comment>
<keyword evidence="3" id="KW-0813">Transport</keyword>
<reference evidence="11" key="1">
    <citation type="submission" date="2016-08" db="EMBL/GenBank/DDBJ databases">
        <title>Complete genome sequence of the organohalide-respiring Epsilonproteobacterium Sulfurospirillum halorespirans.</title>
        <authorList>
            <person name="Goris T."/>
            <person name="Zimmermann J."/>
            <person name="Schenz B."/>
            <person name="Lemos M."/>
            <person name="Hackermueller J."/>
            <person name="Diekert G."/>
        </authorList>
    </citation>
    <scope>NUCLEOTIDE SEQUENCE [LARGE SCALE GENOMIC DNA]</scope>
    <source>
        <strain>DSM 13726</strain>
        <strain evidence="11">PCE-M2</strain>
    </source>
</reference>
<keyword evidence="11" id="KW-1185">Reference proteome</keyword>
<dbReference type="SUPFAM" id="SSF48695">
    <property type="entry name" value="Multiheme cytochromes"/>
    <property type="match status" value="1"/>
</dbReference>
<evidence type="ECO:0000256" key="6">
    <source>
        <dbReference type="ARBA" id="ARBA00022982"/>
    </source>
</evidence>
<accession>A0A1D7TJT0</accession>
<dbReference type="InterPro" id="IPR036280">
    <property type="entry name" value="Multihaem_cyt_sf"/>
</dbReference>
<evidence type="ECO:0000256" key="7">
    <source>
        <dbReference type="ARBA" id="ARBA00023004"/>
    </source>
</evidence>
<dbReference type="KEGG" id="shal:SHALO_1488"/>
<evidence type="ECO:0000256" key="1">
    <source>
        <dbReference type="ARBA" id="ARBA00001926"/>
    </source>
</evidence>
<evidence type="ECO:0000256" key="5">
    <source>
        <dbReference type="ARBA" id="ARBA00022723"/>
    </source>
</evidence>
<dbReference type="Gene3D" id="1.10.1130.10">
    <property type="entry name" value="Flavocytochrome C3, Chain A"/>
    <property type="match status" value="1"/>
</dbReference>
<comment type="cofactor">
    <cofactor evidence="1">
        <name>heme c</name>
        <dbReference type="ChEBI" id="CHEBI:61717"/>
    </cofactor>
</comment>
<evidence type="ECO:0000256" key="4">
    <source>
        <dbReference type="ARBA" id="ARBA00022617"/>
    </source>
</evidence>
<evidence type="ECO:0000259" key="9">
    <source>
        <dbReference type="Pfam" id="PF14537"/>
    </source>
</evidence>
<protein>
    <submittedName>
        <fullName evidence="10">Tetrahem cytochrome C</fullName>
    </submittedName>
</protein>
<gene>
    <name evidence="10" type="ORF">SHALO_1488</name>
</gene>
<feature type="domain" description="Tetrahaem cytochrome" evidence="9">
    <location>
        <begin position="57"/>
        <end position="142"/>
    </location>
</feature>
<dbReference type="RefSeq" id="WP_025344658.1">
    <property type="nucleotide sequence ID" value="NZ_CP017111.1"/>
</dbReference>
<keyword evidence="4" id="KW-0349">Heme</keyword>
<keyword evidence="8" id="KW-0732">Signal</keyword>
<dbReference type="AlphaFoldDB" id="A0A1D7TJT0"/>
<dbReference type="Proteomes" id="UP000094609">
    <property type="component" value="Chromosome"/>
</dbReference>
<dbReference type="GO" id="GO:0046872">
    <property type="term" value="F:metal ion binding"/>
    <property type="evidence" value="ECO:0007669"/>
    <property type="project" value="UniProtKB-KW"/>
</dbReference>
<feature type="signal peptide" evidence="8">
    <location>
        <begin position="1"/>
        <end position="24"/>
    </location>
</feature>
<dbReference type="STRING" id="1193502.SHALO_1488"/>
<dbReference type="InterPro" id="IPR012286">
    <property type="entry name" value="Tetrahaem_cytochrome"/>
</dbReference>
<dbReference type="GO" id="GO:0030313">
    <property type="term" value="C:cell envelope"/>
    <property type="evidence" value="ECO:0007669"/>
    <property type="project" value="UniProtKB-SubCell"/>
</dbReference>
<evidence type="ECO:0000313" key="10">
    <source>
        <dbReference type="EMBL" id="AOO65263.1"/>
    </source>
</evidence>
<feature type="chain" id="PRO_5009099441" evidence="8">
    <location>
        <begin position="25"/>
        <end position="154"/>
    </location>
</feature>
<organism evidence="10 11">
    <name type="scientific">Sulfurospirillum halorespirans DSM 13726</name>
    <dbReference type="NCBI Taxonomy" id="1193502"/>
    <lineage>
        <taxon>Bacteria</taxon>
        <taxon>Pseudomonadati</taxon>
        <taxon>Campylobacterota</taxon>
        <taxon>Epsilonproteobacteria</taxon>
        <taxon>Campylobacterales</taxon>
        <taxon>Sulfurospirillaceae</taxon>
        <taxon>Sulfurospirillum</taxon>
    </lineage>
</organism>
<keyword evidence="5" id="KW-0479">Metal-binding</keyword>
<evidence type="ECO:0000256" key="3">
    <source>
        <dbReference type="ARBA" id="ARBA00022448"/>
    </source>
</evidence>
<sequence>MKRVFPILGIFLFSIVLLCISVQAVDNAMSPTTTAKEATPVIEVSKELRDQYPIKSHHAKLSIDCIHCHDDQGRVPAKFEYIGDKGCLSCHGSKEKMAKRTGFMDMFHTNPHNSYHDGPTLSCDECHKEHEPSQNRCMECHEKEVPNWMKKVMP</sequence>
<dbReference type="EMBL" id="CP017111">
    <property type="protein sequence ID" value="AOO65263.1"/>
    <property type="molecule type" value="Genomic_DNA"/>
</dbReference>
<evidence type="ECO:0000313" key="11">
    <source>
        <dbReference type="Proteomes" id="UP000094609"/>
    </source>
</evidence>
<dbReference type="PATRIC" id="fig|1193502.14.peg.1509"/>
<keyword evidence="7" id="KW-0408">Iron</keyword>
<evidence type="ECO:0000256" key="2">
    <source>
        <dbReference type="ARBA" id="ARBA00004196"/>
    </source>
</evidence>
<keyword evidence="6" id="KW-0249">Electron transport</keyword>
<evidence type="ECO:0000256" key="8">
    <source>
        <dbReference type="SAM" id="SignalP"/>
    </source>
</evidence>
<proteinExistence type="predicted"/>
<dbReference type="Pfam" id="PF14537">
    <property type="entry name" value="Cytochrom_c3_2"/>
    <property type="match status" value="1"/>
</dbReference>
<name>A0A1D7TJT0_9BACT</name>